<accession>A0A072PTF4</accession>
<gene>
    <name evidence="1" type="ORF">A1O9_03608</name>
</gene>
<dbReference type="AlphaFoldDB" id="A0A072PTF4"/>
<protein>
    <submittedName>
        <fullName evidence="1">Uncharacterized protein</fullName>
    </submittedName>
</protein>
<dbReference type="PANTHER" id="PTHR38791">
    <property type="entry name" value="ZN(II)2CYS6 TRANSCRIPTION FACTOR (EUROFUNG)-RELATED-RELATED"/>
    <property type="match status" value="1"/>
</dbReference>
<dbReference type="GeneID" id="25278542"/>
<evidence type="ECO:0000313" key="2">
    <source>
        <dbReference type="Proteomes" id="UP000027920"/>
    </source>
</evidence>
<name>A0A072PTF4_9EURO</name>
<evidence type="ECO:0000313" key="1">
    <source>
        <dbReference type="EMBL" id="KEF58765.1"/>
    </source>
</evidence>
<keyword evidence="2" id="KW-1185">Reference proteome</keyword>
<dbReference type="VEuPathDB" id="FungiDB:A1O9_03608"/>
<feature type="non-terminal residue" evidence="1">
    <location>
        <position position="1"/>
    </location>
</feature>
<comment type="caution">
    <text evidence="1">The sequence shown here is derived from an EMBL/GenBank/DDBJ whole genome shotgun (WGS) entry which is preliminary data.</text>
</comment>
<dbReference type="RefSeq" id="XP_013261355.1">
    <property type="nucleotide sequence ID" value="XM_013405901.1"/>
</dbReference>
<reference evidence="1 2" key="1">
    <citation type="submission" date="2013-03" db="EMBL/GenBank/DDBJ databases">
        <title>The Genome Sequence of Exophiala aquamarina CBS 119918.</title>
        <authorList>
            <consortium name="The Broad Institute Genomics Platform"/>
            <person name="Cuomo C."/>
            <person name="de Hoog S."/>
            <person name="Gorbushina A."/>
            <person name="Walker B."/>
            <person name="Young S.K."/>
            <person name="Zeng Q."/>
            <person name="Gargeya S."/>
            <person name="Fitzgerald M."/>
            <person name="Haas B."/>
            <person name="Abouelleil A."/>
            <person name="Allen A.W."/>
            <person name="Alvarado L."/>
            <person name="Arachchi H.M."/>
            <person name="Berlin A.M."/>
            <person name="Chapman S.B."/>
            <person name="Gainer-Dewar J."/>
            <person name="Goldberg J."/>
            <person name="Griggs A."/>
            <person name="Gujja S."/>
            <person name="Hansen M."/>
            <person name="Howarth C."/>
            <person name="Imamovic A."/>
            <person name="Ireland A."/>
            <person name="Larimer J."/>
            <person name="McCowan C."/>
            <person name="Murphy C."/>
            <person name="Pearson M."/>
            <person name="Poon T.W."/>
            <person name="Priest M."/>
            <person name="Roberts A."/>
            <person name="Saif S."/>
            <person name="Shea T."/>
            <person name="Sisk P."/>
            <person name="Sykes S."/>
            <person name="Wortman J."/>
            <person name="Nusbaum C."/>
            <person name="Birren B."/>
        </authorList>
    </citation>
    <scope>NUCLEOTIDE SEQUENCE [LARGE SCALE GENOMIC DNA]</scope>
    <source>
        <strain evidence="1 2">CBS 119918</strain>
    </source>
</reference>
<proteinExistence type="predicted"/>
<sequence>SLTATSDSLPSLAAHHDAIELLIKNRGISITRDGISIGILFGIRSQLVSLCLSIPFFDPVNGHNLTWDDVPEQIRFNPVHTLTTASIPVANLRVLADEILYEPKSEINIHRVRDLIDQCKATDNALTEWRSTLPGSWGFMAIENKKLTIQKFRNLEFKTCPWLAQGLVYRDIWFANLHNTYFMFRALLQSIILRCVVWMTSWAGLSLDLNSEFTQAKEEILKTFQSICGSVAFLLGASPNVRLFPDLQLPFRCQTSELGPPLLIRPLFVAQSVIVAQGYQRSWVASILLSIGTSYGIGIARLIAKAKGFNGQPLFC</sequence>
<organism evidence="1 2">
    <name type="scientific">Exophiala aquamarina CBS 119918</name>
    <dbReference type="NCBI Taxonomy" id="1182545"/>
    <lineage>
        <taxon>Eukaryota</taxon>
        <taxon>Fungi</taxon>
        <taxon>Dikarya</taxon>
        <taxon>Ascomycota</taxon>
        <taxon>Pezizomycotina</taxon>
        <taxon>Eurotiomycetes</taxon>
        <taxon>Chaetothyriomycetidae</taxon>
        <taxon>Chaetothyriales</taxon>
        <taxon>Herpotrichiellaceae</taxon>
        <taxon>Exophiala</taxon>
    </lineage>
</organism>
<dbReference type="InterPro" id="IPR053175">
    <property type="entry name" value="DHMBA_Reg_Transcription_Factor"/>
</dbReference>
<dbReference type="STRING" id="1182545.A0A072PTF4"/>
<dbReference type="Proteomes" id="UP000027920">
    <property type="component" value="Unassembled WGS sequence"/>
</dbReference>
<dbReference type="HOGENOM" id="CLU_881540_0_0_1"/>
<feature type="non-terminal residue" evidence="1">
    <location>
        <position position="316"/>
    </location>
</feature>
<dbReference type="EMBL" id="AMGV01000003">
    <property type="protein sequence ID" value="KEF58765.1"/>
    <property type="molecule type" value="Genomic_DNA"/>
</dbReference>